<dbReference type="AlphaFoldDB" id="A0A8T0G813"/>
<name>A0A8T0G813_CERPU</name>
<gene>
    <name evidence="1" type="ORF">KC19_12G103600</name>
</gene>
<sequence length="98" mass="11803">MTFCKCFHFRPTRFSWRVQRKAQELMLHEGLYVCSTRLQLQYRLMMAQRVRCSGVCERNISESMILTAIKRFNMSYSIGCIFSIQLVRMARHLFILVW</sequence>
<reference evidence="1" key="1">
    <citation type="submission" date="2020-06" db="EMBL/GenBank/DDBJ databases">
        <title>WGS assembly of Ceratodon purpureus strain R40.</title>
        <authorList>
            <person name="Carey S.B."/>
            <person name="Jenkins J."/>
            <person name="Shu S."/>
            <person name="Lovell J.T."/>
            <person name="Sreedasyam A."/>
            <person name="Maumus F."/>
            <person name="Tiley G.P."/>
            <person name="Fernandez-Pozo N."/>
            <person name="Barry K."/>
            <person name="Chen C."/>
            <person name="Wang M."/>
            <person name="Lipzen A."/>
            <person name="Daum C."/>
            <person name="Saski C.A."/>
            <person name="Payton A.C."/>
            <person name="Mcbreen J.C."/>
            <person name="Conrad R.E."/>
            <person name="Kollar L.M."/>
            <person name="Olsson S."/>
            <person name="Huttunen S."/>
            <person name="Landis J.B."/>
            <person name="Wickett N.J."/>
            <person name="Johnson M.G."/>
            <person name="Rensing S.A."/>
            <person name="Grimwood J."/>
            <person name="Schmutz J."/>
            <person name="Mcdaniel S.F."/>
        </authorList>
    </citation>
    <scope>NUCLEOTIDE SEQUENCE</scope>
    <source>
        <strain evidence="1">R40</strain>
    </source>
</reference>
<keyword evidence="2" id="KW-1185">Reference proteome</keyword>
<evidence type="ECO:0000313" key="1">
    <source>
        <dbReference type="EMBL" id="KAG0554597.1"/>
    </source>
</evidence>
<dbReference type="EMBL" id="CM026433">
    <property type="protein sequence ID" value="KAG0554597.1"/>
    <property type="molecule type" value="Genomic_DNA"/>
</dbReference>
<evidence type="ECO:0000313" key="2">
    <source>
        <dbReference type="Proteomes" id="UP000822688"/>
    </source>
</evidence>
<comment type="caution">
    <text evidence="1">The sequence shown here is derived from an EMBL/GenBank/DDBJ whole genome shotgun (WGS) entry which is preliminary data.</text>
</comment>
<protein>
    <submittedName>
        <fullName evidence="1">Uncharacterized protein</fullName>
    </submittedName>
</protein>
<proteinExistence type="predicted"/>
<dbReference type="Proteomes" id="UP000822688">
    <property type="component" value="Chromosome 12"/>
</dbReference>
<accession>A0A8T0G813</accession>
<organism evidence="1 2">
    <name type="scientific">Ceratodon purpureus</name>
    <name type="common">Fire moss</name>
    <name type="synonym">Dicranum purpureum</name>
    <dbReference type="NCBI Taxonomy" id="3225"/>
    <lineage>
        <taxon>Eukaryota</taxon>
        <taxon>Viridiplantae</taxon>
        <taxon>Streptophyta</taxon>
        <taxon>Embryophyta</taxon>
        <taxon>Bryophyta</taxon>
        <taxon>Bryophytina</taxon>
        <taxon>Bryopsida</taxon>
        <taxon>Dicranidae</taxon>
        <taxon>Pseudoditrichales</taxon>
        <taxon>Ditrichaceae</taxon>
        <taxon>Ceratodon</taxon>
    </lineage>
</organism>